<sequence>MDNGHNNVAAVGTTYSNQFYTTNFKSSYRLGDNHEQVAILKANLREYRSKTPSYLWTGTPSLENNTSTIFDSATEENLKVFQKREGLTADGIYGAGSRNAMHAVIGVSPKGWVRVFRSTSAYINYNDTSTGLSSDSKYMLDHSWVTSTTRDTLYDLGYSFYQKTNKKIEVNDCSLIDGADTPEHQTHMNGKIIDIRNAPMTTTEEKTFLEVAVAHSNVQKVIFKTNHGVSSSKIVVDTSGVHDDHFHVETYN</sequence>
<dbReference type="OrthoDB" id="9798935at2"/>
<gene>
    <name evidence="2" type="ORF">U473_04295</name>
</gene>
<reference evidence="2 3" key="1">
    <citation type="submission" date="2016-02" db="EMBL/GenBank/DDBJ databases">
        <title>Draft Genome for Tepidibacillus decaturensis nov. sp. Strain Z9, an Anaerobic, Moderately Thermophilic and Heterotrophic Bacterium from Deep Subsurface of the Illinois Basin, USA.</title>
        <authorList>
            <person name="Dong Y."/>
            <person name="Chang J.Y."/>
            <person name="Sanford R."/>
            <person name="Fouke B.W."/>
        </authorList>
    </citation>
    <scope>NUCLEOTIDE SEQUENCE [LARGE SCALE GENOMIC DNA]</scope>
    <source>
        <strain evidence="2 3">Z9</strain>
    </source>
</reference>
<dbReference type="InterPro" id="IPR036366">
    <property type="entry name" value="PGBDSf"/>
</dbReference>
<evidence type="ECO:0000313" key="2">
    <source>
        <dbReference type="EMBL" id="KXG43320.1"/>
    </source>
</evidence>
<evidence type="ECO:0000259" key="1">
    <source>
        <dbReference type="Pfam" id="PF01471"/>
    </source>
</evidence>
<dbReference type="InterPro" id="IPR002477">
    <property type="entry name" value="Peptidoglycan-bd-like"/>
</dbReference>
<dbReference type="RefSeq" id="WP_068723688.1">
    <property type="nucleotide sequence ID" value="NZ_LSKU01000001.1"/>
</dbReference>
<proteinExistence type="predicted"/>
<name>A0A135L2Z3_9BACI</name>
<dbReference type="InterPro" id="IPR009045">
    <property type="entry name" value="Zn_M74/Hedgehog-like"/>
</dbReference>
<dbReference type="SUPFAM" id="SSF47090">
    <property type="entry name" value="PGBD-like"/>
    <property type="match status" value="1"/>
</dbReference>
<dbReference type="Gene3D" id="3.30.1380.10">
    <property type="match status" value="1"/>
</dbReference>
<keyword evidence="3" id="KW-1185">Reference proteome</keyword>
<dbReference type="Gene3D" id="1.10.101.10">
    <property type="entry name" value="PGBD-like superfamily/PGBD"/>
    <property type="match status" value="1"/>
</dbReference>
<dbReference type="Pfam" id="PF01471">
    <property type="entry name" value="PG_binding_1"/>
    <property type="match status" value="1"/>
</dbReference>
<accession>A0A135L2Z3</accession>
<evidence type="ECO:0000313" key="3">
    <source>
        <dbReference type="Proteomes" id="UP000070352"/>
    </source>
</evidence>
<feature type="domain" description="Peptidoglycan binding-like" evidence="1">
    <location>
        <begin position="34"/>
        <end position="101"/>
    </location>
</feature>
<comment type="caution">
    <text evidence="2">The sequence shown here is derived from an EMBL/GenBank/DDBJ whole genome shotgun (WGS) entry which is preliminary data.</text>
</comment>
<protein>
    <recommendedName>
        <fullName evidence="1">Peptidoglycan binding-like domain-containing protein</fullName>
    </recommendedName>
</protein>
<dbReference type="EMBL" id="LSKU01000001">
    <property type="protein sequence ID" value="KXG43320.1"/>
    <property type="molecule type" value="Genomic_DNA"/>
</dbReference>
<dbReference type="SUPFAM" id="SSF55166">
    <property type="entry name" value="Hedgehog/DD-peptidase"/>
    <property type="match status" value="1"/>
</dbReference>
<dbReference type="Proteomes" id="UP000070352">
    <property type="component" value="Unassembled WGS sequence"/>
</dbReference>
<dbReference type="InterPro" id="IPR036365">
    <property type="entry name" value="PGBD-like_sf"/>
</dbReference>
<organism evidence="2 3">
    <name type="scientific">Tepidibacillus decaturensis</name>
    <dbReference type="NCBI Taxonomy" id="1413211"/>
    <lineage>
        <taxon>Bacteria</taxon>
        <taxon>Bacillati</taxon>
        <taxon>Bacillota</taxon>
        <taxon>Bacilli</taxon>
        <taxon>Bacillales</taxon>
        <taxon>Bacillaceae</taxon>
        <taxon>Tepidibacillus</taxon>
    </lineage>
</organism>
<dbReference type="AlphaFoldDB" id="A0A135L2Z3"/>